<evidence type="ECO:0000256" key="4">
    <source>
        <dbReference type="PROSITE-ProRule" id="PRU00335"/>
    </source>
</evidence>
<evidence type="ECO:0000259" key="5">
    <source>
        <dbReference type="PROSITE" id="PS50977"/>
    </source>
</evidence>
<dbReference type="OrthoDB" id="3192968at2"/>
<dbReference type="Proteomes" id="UP000271554">
    <property type="component" value="Chromosome"/>
</dbReference>
<dbReference type="PANTHER" id="PTHR30055">
    <property type="entry name" value="HTH-TYPE TRANSCRIPTIONAL REGULATOR RUTR"/>
    <property type="match status" value="1"/>
</dbReference>
<organism evidence="6 7">
    <name type="scientific">Streptomyces hundungensis</name>
    <dbReference type="NCBI Taxonomy" id="1077946"/>
    <lineage>
        <taxon>Bacteria</taxon>
        <taxon>Bacillati</taxon>
        <taxon>Actinomycetota</taxon>
        <taxon>Actinomycetes</taxon>
        <taxon>Kitasatosporales</taxon>
        <taxon>Streptomycetaceae</taxon>
        <taxon>Streptomyces</taxon>
    </lineage>
</organism>
<dbReference type="InterPro" id="IPR001647">
    <property type="entry name" value="HTH_TetR"/>
</dbReference>
<dbReference type="AlphaFoldDB" id="A0A387HP82"/>
<dbReference type="Gene3D" id="1.10.357.10">
    <property type="entry name" value="Tetracycline Repressor, domain 2"/>
    <property type="match status" value="1"/>
</dbReference>
<dbReference type="InterPro" id="IPR036271">
    <property type="entry name" value="Tet_transcr_reg_TetR-rel_C_sf"/>
</dbReference>
<evidence type="ECO:0000256" key="3">
    <source>
        <dbReference type="ARBA" id="ARBA00023163"/>
    </source>
</evidence>
<dbReference type="PROSITE" id="PS50977">
    <property type="entry name" value="HTH_TETR_2"/>
    <property type="match status" value="1"/>
</dbReference>
<keyword evidence="7" id="KW-1185">Reference proteome</keyword>
<name>A0A387HP82_9ACTN</name>
<accession>A0A387HP82</accession>
<dbReference type="InterPro" id="IPR049445">
    <property type="entry name" value="TetR_SbtR-like_C"/>
</dbReference>
<sequence length="206" mass="22066">MWRMTGLRADARRNREKILAAARELFREQGTAVALDDIARRAEVGIGTLYRRFPDRDALITDVALEGFETGLAAVEGARAAGGGTVRVLDEMFRRVVAQRDRLVMPLIGGPVVRDPRVQELQRAILGALEEVLAEGRAEGVLRADVTAFDLVGAAAMACRPMPHLPPGAAAALAARHLAVYLHGLRPQGALALPAMVEVGEHLGLA</sequence>
<dbReference type="InterPro" id="IPR009057">
    <property type="entry name" value="Homeodomain-like_sf"/>
</dbReference>
<reference evidence="6 7" key="1">
    <citation type="submission" date="2018-10" db="EMBL/GenBank/DDBJ databases">
        <title>Relationship between Morphology and Antimicrobial Activity in Streptomyces.</title>
        <authorList>
            <person name="Kang H.J."/>
            <person name="Kim S.B."/>
        </authorList>
    </citation>
    <scope>NUCLEOTIDE SEQUENCE [LARGE SCALE GENOMIC DNA]</scope>
    <source>
        <strain evidence="6 7">BH38</strain>
    </source>
</reference>
<evidence type="ECO:0000256" key="2">
    <source>
        <dbReference type="ARBA" id="ARBA00023125"/>
    </source>
</evidence>
<dbReference type="InterPro" id="IPR050109">
    <property type="entry name" value="HTH-type_TetR-like_transc_reg"/>
</dbReference>
<dbReference type="SUPFAM" id="SSF48498">
    <property type="entry name" value="Tetracyclin repressor-like, C-terminal domain"/>
    <property type="match status" value="1"/>
</dbReference>
<dbReference type="EMBL" id="CP032698">
    <property type="protein sequence ID" value="AYG82257.1"/>
    <property type="molecule type" value="Genomic_DNA"/>
</dbReference>
<evidence type="ECO:0000313" key="6">
    <source>
        <dbReference type="EMBL" id="AYG82257.1"/>
    </source>
</evidence>
<keyword evidence="3" id="KW-0804">Transcription</keyword>
<keyword evidence="2 4" id="KW-0238">DNA-binding</keyword>
<dbReference type="PANTHER" id="PTHR30055:SF234">
    <property type="entry name" value="HTH-TYPE TRANSCRIPTIONAL REGULATOR BETI"/>
    <property type="match status" value="1"/>
</dbReference>
<keyword evidence="1" id="KW-0805">Transcription regulation</keyword>
<dbReference type="Pfam" id="PF00440">
    <property type="entry name" value="TetR_N"/>
    <property type="match status" value="1"/>
</dbReference>
<dbReference type="SUPFAM" id="SSF46689">
    <property type="entry name" value="Homeodomain-like"/>
    <property type="match status" value="1"/>
</dbReference>
<proteinExistence type="predicted"/>
<evidence type="ECO:0000256" key="1">
    <source>
        <dbReference type="ARBA" id="ARBA00023015"/>
    </source>
</evidence>
<gene>
    <name evidence="6" type="ORF">DWB77_04427</name>
</gene>
<dbReference type="PRINTS" id="PR00455">
    <property type="entry name" value="HTHTETR"/>
</dbReference>
<dbReference type="GO" id="GO:0003700">
    <property type="term" value="F:DNA-binding transcription factor activity"/>
    <property type="evidence" value="ECO:0007669"/>
    <property type="project" value="TreeGrafter"/>
</dbReference>
<protein>
    <recommendedName>
        <fullName evidence="5">HTH tetR-type domain-containing protein</fullName>
    </recommendedName>
</protein>
<dbReference type="Pfam" id="PF21597">
    <property type="entry name" value="TetR_C_43"/>
    <property type="match status" value="1"/>
</dbReference>
<dbReference type="KEGG" id="shun:DWB77_04427"/>
<dbReference type="GO" id="GO:0000976">
    <property type="term" value="F:transcription cis-regulatory region binding"/>
    <property type="evidence" value="ECO:0007669"/>
    <property type="project" value="TreeGrafter"/>
</dbReference>
<feature type="DNA-binding region" description="H-T-H motif" evidence="4">
    <location>
        <begin position="34"/>
        <end position="53"/>
    </location>
</feature>
<evidence type="ECO:0000313" key="7">
    <source>
        <dbReference type="Proteomes" id="UP000271554"/>
    </source>
</evidence>
<feature type="domain" description="HTH tetR-type" evidence="5">
    <location>
        <begin position="12"/>
        <end position="71"/>
    </location>
</feature>